<evidence type="ECO:0000313" key="3">
    <source>
        <dbReference type="Proteomes" id="UP000325008"/>
    </source>
</evidence>
<comment type="caution">
    <text evidence="2">The sequence shown here is derived from an EMBL/GenBank/DDBJ whole genome shotgun (WGS) entry which is preliminary data.</text>
</comment>
<evidence type="ECO:0000256" key="1">
    <source>
        <dbReference type="SAM" id="MobiDB-lite"/>
    </source>
</evidence>
<sequence>MRGDCSALSASGAVAVAASTQLVLHCDSPMRIDSQSPPPPPPPRLLSDCALRTCPGWPAEVVPSATPPGSHAPNYALALHPRLVNRHSPGAGPHIESPLSPTLTAHTAAERLASASPESSPLSAASDKRASTVLPRTVTPAVRNALRSSDRGSSARCSTHVGHLLGLSLPIRLDSRDSQYRSSGPTASCSLDSACPATPLSRQPRKAEGPCGGLNCLAHTPLLDPFLVIRGPASSSSWHRRKAKPIKKADLDVSLLPSSPSEQTTILQSLESISLAQDNHLASSHTLTT</sequence>
<gene>
    <name evidence="2" type="ORF">PSANT_04807</name>
</gene>
<protein>
    <submittedName>
        <fullName evidence="2">Uncharacterized protein</fullName>
    </submittedName>
</protein>
<keyword evidence="3" id="KW-1185">Reference proteome</keyword>
<reference evidence="2" key="1">
    <citation type="submission" date="2018-03" db="EMBL/GenBank/DDBJ databases">
        <authorList>
            <person name="Guldener U."/>
        </authorList>
    </citation>
    <scope>NUCLEOTIDE SEQUENCE [LARGE SCALE GENOMIC DNA]</scope>
    <source>
        <strain evidence="2">ATCC34888</strain>
    </source>
</reference>
<name>A0A5C3FSG4_PSEA2</name>
<feature type="region of interest" description="Disordered" evidence="1">
    <location>
        <begin position="110"/>
        <end position="132"/>
    </location>
</feature>
<proteinExistence type="predicted"/>
<dbReference type="Proteomes" id="UP000325008">
    <property type="component" value="Unassembled WGS sequence"/>
</dbReference>
<accession>A0A5C3FSG4</accession>
<organism evidence="2 3">
    <name type="scientific">Pseudozyma antarctica</name>
    <name type="common">Yeast</name>
    <name type="synonym">Candida antarctica</name>
    <dbReference type="NCBI Taxonomy" id="84753"/>
    <lineage>
        <taxon>Eukaryota</taxon>
        <taxon>Fungi</taxon>
        <taxon>Dikarya</taxon>
        <taxon>Basidiomycota</taxon>
        <taxon>Ustilaginomycotina</taxon>
        <taxon>Ustilaginomycetes</taxon>
        <taxon>Ustilaginales</taxon>
        <taxon>Ustilaginaceae</taxon>
        <taxon>Moesziomyces</taxon>
    </lineage>
</organism>
<dbReference type="AlphaFoldDB" id="A0A5C3FSG4"/>
<feature type="compositionally biased region" description="Low complexity" evidence="1">
    <location>
        <begin position="110"/>
        <end position="125"/>
    </location>
</feature>
<dbReference type="EMBL" id="OOIQ01000012">
    <property type="protein sequence ID" value="SPO47120.1"/>
    <property type="molecule type" value="Genomic_DNA"/>
</dbReference>
<evidence type="ECO:0000313" key="2">
    <source>
        <dbReference type="EMBL" id="SPO47120.1"/>
    </source>
</evidence>